<dbReference type="EMBL" id="OX596108">
    <property type="protein sequence ID" value="CAI9703018.1"/>
    <property type="molecule type" value="Genomic_DNA"/>
</dbReference>
<evidence type="ECO:0000313" key="1">
    <source>
        <dbReference type="EMBL" id="CAI9703018.1"/>
    </source>
</evidence>
<dbReference type="Proteomes" id="UP001162501">
    <property type="component" value="Chromosome 24"/>
</dbReference>
<protein>
    <submittedName>
        <fullName evidence="1">Uncharacterized protein</fullName>
    </submittedName>
</protein>
<sequence>MSPRPLGQAPPPDRPRVLGSSLPSRPRRQTRPLSGPPGPPPPPRLLRAGCSPAQLPAKPGLESGIGPGPAPCARDRPPSTCTPLSYAPTDPGTPKSIRSHSLSHSAEVTPRRPLSGTF</sequence>
<proteinExistence type="predicted"/>
<name>A0ACB0ER17_RANTA</name>
<organism evidence="1 2">
    <name type="scientific">Rangifer tarandus platyrhynchus</name>
    <name type="common">Svalbard reindeer</name>
    <dbReference type="NCBI Taxonomy" id="3082113"/>
    <lineage>
        <taxon>Eukaryota</taxon>
        <taxon>Metazoa</taxon>
        <taxon>Chordata</taxon>
        <taxon>Craniata</taxon>
        <taxon>Vertebrata</taxon>
        <taxon>Euteleostomi</taxon>
        <taxon>Mammalia</taxon>
        <taxon>Eutheria</taxon>
        <taxon>Laurasiatheria</taxon>
        <taxon>Artiodactyla</taxon>
        <taxon>Ruminantia</taxon>
        <taxon>Pecora</taxon>
        <taxon>Cervidae</taxon>
        <taxon>Odocoileinae</taxon>
        <taxon>Rangifer</taxon>
    </lineage>
</organism>
<reference evidence="1" key="1">
    <citation type="submission" date="2023-05" db="EMBL/GenBank/DDBJ databases">
        <authorList>
            <consortium name="ELIXIR-Norway"/>
        </authorList>
    </citation>
    <scope>NUCLEOTIDE SEQUENCE</scope>
</reference>
<evidence type="ECO:0000313" key="2">
    <source>
        <dbReference type="Proteomes" id="UP001162501"/>
    </source>
</evidence>
<accession>A0ACB0ER17</accession>
<gene>
    <name evidence="1" type="ORF">MRATA1EN3_LOCUS14231</name>
</gene>